<dbReference type="GO" id="GO:0004622">
    <property type="term" value="F:phosphatidylcholine lysophospholipase activity"/>
    <property type="evidence" value="ECO:0007669"/>
    <property type="project" value="TreeGrafter"/>
</dbReference>
<feature type="signal peptide" evidence="1">
    <location>
        <begin position="1"/>
        <end position="24"/>
    </location>
</feature>
<name>A0A2K8L4J3_MARES</name>
<dbReference type="SUPFAM" id="SSF52266">
    <property type="entry name" value="SGNH hydrolase"/>
    <property type="match status" value="1"/>
</dbReference>
<dbReference type="RefSeq" id="WP_100277085.1">
    <property type="nucleotide sequence ID" value="NZ_CP018799.1"/>
</dbReference>
<feature type="domain" description="SGNH hydrolase-type esterase" evidence="2">
    <location>
        <begin position="37"/>
        <end position="188"/>
    </location>
</feature>
<organism evidence="3 4">
    <name type="scientific">Mariprofundus aestuarium</name>
    <dbReference type="NCBI Taxonomy" id="1921086"/>
    <lineage>
        <taxon>Bacteria</taxon>
        <taxon>Pseudomonadati</taxon>
        <taxon>Pseudomonadota</taxon>
        <taxon>Candidatius Mariprofundia</taxon>
        <taxon>Mariprofundales</taxon>
        <taxon>Mariprofundaceae</taxon>
        <taxon>Mariprofundus</taxon>
    </lineage>
</organism>
<dbReference type="InterPro" id="IPR051532">
    <property type="entry name" value="Ester_Hydrolysis_Enzymes"/>
</dbReference>
<dbReference type="KEGG" id="maes:Ga0123461_0732"/>
<dbReference type="InterPro" id="IPR036514">
    <property type="entry name" value="SGNH_hydro_sf"/>
</dbReference>
<evidence type="ECO:0000256" key="1">
    <source>
        <dbReference type="SAM" id="SignalP"/>
    </source>
</evidence>
<dbReference type="OrthoDB" id="5292456at2"/>
<dbReference type="InterPro" id="IPR013830">
    <property type="entry name" value="SGNH_hydro"/>
</dbReference>
<keyword evidence="1" id="KW-0732">Signal</keyword>
<reference evidence="3 4" key="1">
    <citation type="submission" date="2016-12" db="EMBL/GenBank/DDBJ databases">
        <title>Isolation and genomic insights into novel planktonic Zetaproteobacteria from stratified waters of the Chesapeake Bay.</title>
        <authorList>
            <person name="McAllister S.M."/>
            <person name="Kato S."/>
            <person name="Chan C.S."/>
            <person name="Chiu B.K."/>
            <person name="Field E.K."/>
        </authorList>
    </citation>
    <scope>NUCLEOTIDE SEQUENCE [LARGE SCALE GENOMIC DNA]</scope>
    <source>
        <strain evidence="3 4">CP-5</strain>
    </source>
</reference>
<proteinExistence type="predicted"/>
<dbReference type="PANTHER" id="PTHR30383:SF5">
    <property type="entry name" value="SGNH HYDROLASE-TYPE ESTERASE DOMAIN-CONTAINING PROTEIN"/>
    <property type="match status" value="1"/>
</dbReference>
<dbReference type="PANTHER" id="PTHR30383">
    <property type="entry name" value="THIOESTERASE 1/PROTEASE 1/LYSOPHOSPHOLIPASE L1"/>
    <property type="match status" value="1"/>
</dbReference>
<dbReference type="Proteomes" id="UP000231701">
    <property type="component" value="Chromosome"/>
</dbReference>
<dbReference type="AlphaFoldDB" id="A0A2K8L4J3"/>
<dbReference type="Gene3D" id="3.40.50.1110">
    <property type="entry name" value="SGNH hydrolase"/>
    <property type="match status" value="1"/>
</dbReference>
<keyword evidence="4" id="KW-1185">Reference proteome</keyword>
<gene>
    <name evidence="3" type="ORF">Ga0123461_0732</name>
</gene>
<evidence type="ECO:0000313" key="4">
    <source>
        <dbReference type="Proteomes" id="UP000231701"/>
    </source>
</evidence>
<sequence>MSFLTQRPLLLPLCILLLCCSSQTELPRLTPEAVILAFGDSLTYGSGARAEQAYPAVLKRLTGHKVVNAGVPGEETEDGLKRLPDVLDELQPELLILCHGGNDLIRKRGEEQAAANLRSMIVAARKRGIAVLLIAVPKPGVLFSVPEFYKSISAEMHIPIEQKVLADVLSRRSLKSDAIHPNAEGYRLMAEAVYRQLVEAGAL</sequence>
<feature type="chain" id="PRO_5014648777" evidence="1">
    <location>
        <begin position="25"/>
        <end position="203"/>
    </location>
</feature>
<evidence type="ECO:0000259" key="2">
    <source>
        <dbReference type="Pfam" id="PF13472"/>
    </source>
</evidence>
<evidence type="ECO:0000313" key="3">
    <source>
        <dbReference type="EMBL" id="ATX79156.1"/>
    </source>
</evidence>
<dbReference type="EMBL" id="CP018799">
    <property type="protein sequence ID" value="ATX79156.1"/>
    <property type="molecule type" value="Genomic_DNA"/>
</dbReference>
<dbReference type="Pfam" id="PF13472">
    <property type="entry name" value="Lipase_GDSL_2"/>
    <property type="match status" value="1"/>
</dbReference>
<protein>
    <submittedName>
        <fullName evidence="3">Lysophospholipase L1</fullName>
    </submittedName>
</protein>
<accession>A0A2K8L4J3</accession>